<feature type="transmembrane region" description="Helical" evidence="5">
    <location>
        <begin position="384"/>
        <end position="408"/>
    </location>
</feature>
<dbReference type="EMBL" id="JAPWTJ010000129">
    <property type="protein sequence ID" value="KAJ8982368.1"/>
    <property type="molecule type" value="Genomic_DNA"/>
</dbReference>
<keyword evidence="5" id="KW-0812">Transmembrane</keyword>
<protein>
    <recommendedName>
        <fullName evidence="6">LRRCT domain-containing protein</fullName>
    </recommendedName>
</protein>
<keyword evidence="3" id="KW-0677">Repeat</keyword>
<dbReference type="PROSITE" id="PS51450">
    <property type="entry name" value="LRR"/>
    <property type="match status" value="1"/>
</dbReference>
<keyword evidence="1" id="KW-0433">Leucine-rich repeat</keyword>
<evidence type="ECO:0000313" key="7">
    <source>
        <dbReference type="EMBL" id="KAJ8982368.1"/>
    </source>
</evidence>
<gene>
    <name evidence="7" type="ORF">NQ317_006955</name>
</gene>
<dbReference type="InterPro" id="IPR036179">
    <property type="entry name" value="Ig-like_dom_sf"/>
</dbReference>
<dbReference type="SUPFAM" id="SSF52058">
    <property type="entry name" value="L domain-like"/>
    <property type="match status" value="1"/>
</dbReference>
<keyword evidence="5" id="KW-0472">Membrane</keyword>
<name>A0ABQ9JVM2_9CUCU</name>
<evidence type="ECO:0000259" key="6">
    <source>
        <dbReference type="SMART" id="SM00082"/>
    </source>
</evidence>
<evidence type="ECO:0000256" key="5">
    <source>
        <dbReference type="SAM" id="Phobius"/>
    </source>
</evidence>
<proteinExistence type="predicted"/>
<dbReference type="Proteomes" id="UP001162164">
    <property type="component" value="Unassembled WGS sequence"/>
</dbReference>
<feature type="non-terminal residue" evidence="7">
    <location>
        <position position="1"/>
    </location>
</feature>
<dbReference type="InterPro" id="IPR000483">
    <property type="entry name" value="Cys-rich_flank_reg_C"/>
</dbReference>
<accession>A0ABQ9JVM2</accession>
<keyword evidence="8" id="KW-1185">Reference proteome</keyword>
<dbReference type="SMART" id="SM00082">
    <property type="entry name" value="LRRCT"/>
    <property type="match status" value="1"/>
</dbReference>
<evidence type="ECO:0000313" key="8">
    <source>
        <dbReference type="Proteomes" id="UP001162164"/>
    </source>
</evidence>
<feature type="domain" description="LRRCT" evidence="6">
    <location>
        <begin position="229"/>
        <end position="269"/>
    </location>
</feature>
<dbReference type="InterPro" id="IPR001611">
    <property type="entry name" value="Leu-rich_rpt"/>
</dbReference>
<dbReference type="SMART" id="SM00369">
    <property type="entry name" value="LRR_TYP"/>
    <property type="match status" value="5"/>
</dbReference>
<dbReference type="Pfam" id="PF13855">
    <property type="entry name" value="LRR_8"/>
    <property type="match status" value="1"/>
</dbReference>
<dbReference type="PANTHER" id="PTHR24366:SF136">
    <property type="entry name" value="KEKKON 1, ISOFORM B"/>
    <property type="match status" value="1"/>
</dbReference>
<evidence type="ECO:0000256" key="1">
    <source>
        <dbReference type="ARBA" id="ARBA00022614"/>
    </source>
</evidence>
<dbReference type="InterPro" id="IPR013783">
    <property type="entry name" value="Ig-like_fold"/>
</dbReference>
<keyword evidence="5" id="KW-1133">Transmembrane helix</keyword>
<dbReference type="InterPro" id="IPR032675">
    <property type="entry name" value="LRR_dom_sf"/>
</dbReference>
<evidence type="ECO:0000256" key="4">
    <source>
        <dbReference type="SAM" id="MobiDB-lite"/>
    </source>
</evidence>
<reference evidence="7" key="1">
    <citation type="journal article" date="2023" name="Insect Mol. Biol.">
        <title>Genome sequencing provides insights into the evolution of gene families encoding plant cell wall-degrading enzymes in longhorned beetles.</title>
        <authorList>
            <person name="Shin N.R."/>
            <person name="Okamura Y."/>
            <person name="Kirsch R."/>
            <person name="Pauchet Y."/>
        </authorList>
    </citation>
    <scope>NUCLEOTIDE SEQUENCE</scope>
    <source>
        <strain evidence="7">MMC_N1</strain>
    </source>
</reference>
<dbReference type="InterPro" id="IPR003591">
    <property type="entry name" value="Leu-rich_rpt_typical-subtyp"/>
</dbReference>
<feature type="region of interest" description="Disordered" evidence="4">
    <location>
        <begin position="867"/>
        <end position="887"/>
    </location>
</feature>
<dbReference type="Gene3D" id="2.60.40.10">
    <property type="entry name" value="Immunoglobulins"/>
    <property type="match status" value="1"/>
</dbReference>
<dbReference type="SUPFAM" id="SSF48726">
    <property type="entry name" value="Immunoglobulin"/>
    <property type="match status" value="1"/>
</dbReference>
<dbReference type="Gene3D" id="3.80.10.10">
    <property type="entry name" value="Ribonuclease Inhibitor"/>
    <property type="match status" value="2"/>
</dbReference>
<keyword evidence="2" id="KW-0732">Signal</keyword>
<dbReference type="PANTHER" id="PTHR24366">
    <property type="entry name" value="IG(IMMUNOGLOBULIN) AND LRR(LEUCINE RICH REPEAT) DOMAINS"/>
    <property type="match status" value="1"/>
</dbReference>
<feature type="compositionally biased region" description="Basic and acidic residues" evidence="4">
    <location>
        <begin position="556"/>
        <end position="573"/>
    </location>
</feature>
<feature type="region of interest" description="Disordered" evidence="4">
    <location>
        <begin position="551"/>
        <end position="573"/>
    </location>
</feature>
<sequence>AAHMKRKPLQQEKDSTQFPSKMQIPWQLYSIFILYIIKETTACSLFCTCKWKNGKQTVECPNKNLPDIPDELDQATQVLEFSGNKLSKMTKELFLKKQLINLQRLYLTSCKIRSVHKDTFKGLTNLVELDLSDNLLESVPSAAFINCPALMKLTLNSNPINSLKKFAFNHLSYLNTLELSSCQIAEIEEGAFQGLHSLEWLRLDGNKLGTIRGRRTLPDNVKGVDLQKNPWECDCHIHDLSAFLKDFGVPLSVDPICDGPPKALRTHCGIDTGIGVGLPSRHIAHFVLSGTGGGEERVPVLSRARHTGSDGLLVVSGSNVAERHDEGTENKRSELFIYNANAGDNGTFICNADNAAGTSQSNFTIKIILKEDPMVIIVSFPLEYLLIAAVGVSVIGVLVLVVVAVLIIRCHRRRKRQQKREQTKEVTLPYQQNANKMMGRTWSACRILPRRHVSTASFVPKPYRNCRLRIRPNLQLLETTRDDELLSEVSINHRSLVINTPSANHDEDLMGYGVHPCDDMLSLASPARSSARSPATQRRYQLEQNPDLINGTESIGCRREGDGGEDERNHDGLQGERMNNAAVTGMMPIACLRGSADFYTDIRCIVDPEGYPIDYGLPKIPCRTQCNEGYYRTLPTNRIKRHSAANPLKRFSREAEFLSRSQDSPYDYQTDVRYTADGYEYFIGASVKVKSWNIMELYGSLGIVKENWKEYSGRDPRVYISEDVFTSSSINQDREVKKSKDRKMISLANYEIVIDIHGYERYPARVPDPPPQPPLDKFPEAVAPSSLPCCSDQWPTCVPANLHVINYGMSIGAGPRVPGQCTLAPGQCTLAPAQCTLAPAQCAVAPAQCTRAPAPKYVSKRCVGAQTDTESDSENQEGFTADKGESAVNIEIDAVHETLTESPDEGYEGEPSVV</sequence>
<comment type="caution">
    <text evidence="7">The sequence shown here is derived from an EMBL/GenBank/DDBJ whole genome shotgun (WGS) entry which is preliminary data.</text>
</comment>
<evidence type="ECO:0000256" key="2">
    <source>
        <dbReference type="ARBA" id="ARBA00022729"/>
    </source>
</evidence>
<evidence type="ECO:0000256" key="3">
    <source>
        <dbReference type="ARBA" id="ARBA00022737"/>
    </source>
</evidence>
<organism evidence="7 8">
    <name type="scientific">Molorchus minor</name>
    <dbReference type="NCBI Taxonomy" id="1323400"/>
    <lineage>
        <taxon>Eukaryota</taxon>
        <taxon>Metazoa</taxon>
        <taxon>Ecdysozoa</taxon>
        <taxon>Arthropoda</taxon>
        <taxon>Hexapoda</taxon>
        <taxon>Insecta</taxon>
        <taxon>Pterygota</taxon>
        <taxon>Neoptera</taxon>
        <taxon>Endopterygota</taxon>
        <taxon>Coleoptera</taxon>
        <taxon>Polyphaga</taxon>
        <taxon>Cucujiformia</taxon>
        <taxon>Chrysomeloidea</taxon>
        <taxon>Cerambycidae</taxon>
        <taxon>Lamiinae</taxon>
        <taxon>Monochamini</taxon>
        <taxon>Molorchus</taxon>
    </lineage>
</organism>